<feature type="region of interest" description="Disordered" evidence="1">
    <location>
        <begin position="97"/>
        <end position="121"/>
    </location>
</feature>
<feature type="compositionally biased region" description="Pro residues" evidence="1">
    <location>
        <begin position="105"/>
        <end position="114"/>
    </location>
</feature>
<comment type="caution">
    <text evidence="2">The sequence shown here is derived from an EMBL/GenBank/DDBJ whole genome shotgun (WGS) entry which is preliminary data.</text>
</comment>
<dbReference type="Proteomes" id="UP001153269">
    <property type="component" value="Unassembled WGS sequence"/>
</dbReference>
<keyword evidence="3" id="KW-1185">Reference proteome</keyword>
<organism evidence="2 3">
    <name type="scientific">Pleuronectes platessa</name>
    <name type="common">European plaice</name>
    <dbReference type="NCBI Taxonomy" id="8262"/>
    <lineage>
        <taxon>Eukaryota</taxon>
        <taxon>Metazoa</taxon>
        <taxon>Chordata</taxon>
        <taxon>Craniata</taxon>
        <taxon>Vertebrata</taxon>
        <taxon>Euteleostomi</taxon>
        <taxon>Actinopterygii</taxon>
        <taxon>Neopterygii</taxon>
        <taxon>Teleostei</taxon>
        <taxon>Neoteleostei</taxon>
        <taxon>Acanthomorphata</taxon>
        <taxon>Carangaria</taxon>
        <taxon>Pleuronectiformes</taxon>
        <taxon>Pleuronectoidei</taxon>
        <taxon>Pleuronectidae</taxon>
        <taxon>Pleuronectes</taxon>
    </lineage>
</organism>
<feature type="compositionally biased region" description="Basic and acidic residues" evidence="1">
    <location>
        <begin position="9"/>
        <end position="20"/>
    </location>
</feature>
<dbReference type="AlphaFoldDB" id="A0A9N7YN22"/>
<dbReference type="EMBL" id="CADEAL010001350">
    <property type="protein sequence ID" value="CAB1431583.1"/>
    <property type="molecule type" value="Genomic_DNA"/>
</dbReference>
<evidence type="ECO:0000313" key="2">
    <source>
        <dbReference type="EMBL" id="CAB1431583.1"/>
    </source>
</evidence>
<protein>
    <submittedName>
        <fullName evidence="2">Uncharacterized protein</fullName>
    </submittedName>
</protein>
<proteinExistence type="predicted"/>
<name>A0A9N7YN22_PLEPL</name>
<evidence type="ECO:0000256" key="1">
    <source>
        <dbReference type="SAM" id="MobiDB-lite"/>
    </source>
</evidence>
<feature type="region of interest" description="Disordered" evidence="1">
    <location>
        <begin position="1"/>
        <end position="27"/>
    </location>
</feature>
<gene>
    <name evidence="2" type="ORF">PLEPLA_LOCUS19640</name>
</gene>
<accession>A0A9N7YN22</accession>
<evidence type="ECO:0000313" key="3">
    <source>
        <dbReference type="Proteomes" id="UP001153269"/>
    </source>
</evidence>
<sequence>MSAHVTLSVRERVGAAEGRAKGRPPPSGVCVLQAAPWFSTAAPSSPTPIRVRPLTASQLKRLKKEKPRKRERMLPVAEEQGGHEYLTLHHVNHVAAYSVGHPPQTTTPPRPQPMRPASSNL</sequence>
<reference evidence="2" key="1">
    <citation type="submission" date="2020-03" db="EMBL/GenBank/DDBJ databases">
        <authorList>
            <person name="Weist P."/>
        </authorList>
    </citation>
    <scope>NUCLEOTIDE SEQUENCE</scope>
</reference>